<dbReference type="Proteomes" id="UP000293865">
    <property type="component" value="Unassembled WGS sequence"/>
</dbReference>
<feature type="domain" description="Peptidase M14" evidence="1">
    <location>
        <begin position="44"/>
        <end position="208"/>
    </location>
</feature>
<dbReference type="EMBL" id="SDPN01000015">
    <property type="protein sequence ID" value="RXZ70440.1"/>
    <property type="molecule type" value="Genomic_DNA"/>
</dbReference>
<proteinExistence type="predicted"/>
<dbReference type="SUPFAM" id="SSF53187">
    <property type="entry name" value="Zn-dependent exopeptidases"/>
    <property type="match status" value="1"/>
</dbReference>
<dbReference type="RefSeq" id="WP_129520719.1">
    <property type="nucleotide sequence ID" value="NZ_SDPN01000015.1"/>
</dbReference>
<protein>
    <submittedName>
        <fullName evidence="2">Peptidase M14</fullName>
    </submittedName>
</protein>
<dbReference type="Pfam" id="PF00246">
    <property type="entry name" value="Peptidase_M14"/>
    <property type="match status" value="1"/>
</dbReference>
<comment type="caution">
    <text evidence="2">The sequence shown here is derived from an EMBL/GenBank/DDBJ whole genome shotgun (WGS) entry which is preliminary data.</text>
</comment>
<accession>A0A4Q2L0R0</accession>
<organism evidence="2 3">
    <name type="scientific">Agromyces albus</name>
    <dbReference type="NCBI Taxonomy" id="205332"/>
    <lineage>
        <taxon>Bacteria</taxon>
        <taxon>Bacillati</taxon>
        <taxon>Actinomycetota</taxon>
        <taxon>Actinomycetes</taxon>
        <taxon>Micrococcales</taxon>
        <taxon>Microbacteriaceae</taxon>
        <taxon>Agromyces</taxon>
    </lineage>
</organism>
<keyword evidence="3" id="KW-1185">Reference proteome</keyword>
<dbReference type="OrthoDB" id="4499135at2"/>
<evidence type="ECO:0000313" key="2">
    <source>
        <dbReference type="EMBL" id="RXZ70440.1"/>
    </source>
</evidence>
<evidence type="ECO:0000313" key="3">
    <source>
        <dbReference type="Proteomes" id="UP000293865"/>
    </source>
</evidence>
<dbReference type="InterPro" id="IPR000834">
    <property type="entry name" value="Peptidase_M14"/>
</dbReference>
<evidence type="ECO:0000259" key="1">
    <source>
        <dbReference type="Pfam" id="PF00246"/>
    </source>
</evidence>
<name>A0A4Q2L0R0_9MICO</name>
<dbReference type="AlphaFoldDB" id="A0A4Q2L0R0"/>
<dbReference type="GO" id="GO:0004181">
    <property type="term" value="F:metallocarboxypeptidase activity"/>
    <property type="evidence" value="ECO:0007669"/>
    <property type="project" value="InterPro"/>
</dbReference>
<gene>
    <name evidence="2" type="ORF">ESP51_09770</name>
</gene>
<reference evidence="2 3" key="1">
    <citation type="submission" date="2019-01" db="EMBL/GenBank/DDBJ databases">
        <title>Agromyces.</title>
        <authorList>
            <person name="Li J."/>
        </authorList>
    </citation>
    <scope>NUCLEOTIDE SEQUENCE [LARGE SCALE GENOMIC DNA]</scope>
    <source>
        <strain evidence="2 3">DSM 15934</strain>
    </source>
</reference>
<sequence length="469" mass="50751">MIGNTARSGEGPALAGSVEEILHRAGAVPAATSFPGVDELIARFDAIAAAHPGSIERRRIGTSRRGEPIPMYSVGSGRRNHLVVGGVHPNEPIGALTALHLAQALADRDPFLEALDARWHIVPCIDPDGARLNEAWFSEPGDRRHYGRHFYRPAPTQQVEWSFPTDYKRAYFDEVTSESQALMRVIDRVQPDLYVALHNGEMGGVYYYLSRPVPALHEVLHAIPAGLGLPLDTGEPEAPHLESFAPAIFGMGTIGETYDYYEALGVDPVSVVGGSSSSEYASRYGTLSLIAELPYWTHPDSDDVSPIDETYAHLLRRTAHGMRELHSSLASILERAEPHLVLETPFLEATRAFVPMFASAAEADEARAQDAAAARPATVAERFGCEDILQCFRLRYGGMLLRALEAETSAGTAGPELHRLAAETAELYREWQSRPSIADDASVVPLALLVGVQYGATLAAAVAVRDSGA</sequence>
<dbReference type="GO" id="GO:0008270">
    <property type="term" value="F:zinc ion binding"/>
    <property type="evidence" value="ECO:0007669"/>
    <property type="project" value="InterPro"/>
</dbReference>
<dbReference type="Gene3D" id="3.40.630.10">
    <property type="entry name" value="Zn peptidases"/>
    <property type="match status" value="1"/>
</dbReference>
<dbReference type="GO" id="GO:0006508">
    <property type="term" value="P:proteolysis"/>
    <property type="evidence" value="ECO:0007669"/>
    <property type="project" value="InterPro"/>
</dbReference>